<feature type="region of interest" description="Disordered" evidence="1">
    <location>
        <begin position="91"/>
        <end position="116"/>
    </location>
</feature>
<reference evidence="2" key="1">
    <citation type="submission" date="2020-11" db="EMBL/GenBank/DDBJ databases">
        <authorList>
            <person name="Tran Van P."/>
        </authorList>
    </citation>
    <scope>NUCLEOTIDE SEQUENCE</scope>
</reference>
<feature type="region of interest" description="Disordered" evidence="1">
    <location>
        <begin position="17"/>
        <end position="36"/>
    </location>
</feature>
<evidence type="ECO:0000256" key="1">
    <source>
        <dbReference type="SAM" id="MobiDB-lite"/>
    </source>
</evidence>
<organism evidence="2">
    <name type="scientific">Timema bartmani</name>
    <dbReference type="NCBI Taxonomy" id="61472"/>
    <lineage>
        <taxon>Eukaryota</taxon>
        <taxon>Metazoa</taxon>
        <taxon>Ecdysozoa</taxon>
        <taxon>Arthropoda</taxon>
        <taxon>Hexapoda</taxon>
        <taxon>Insecta</taxon>
        <taxon>Pterygota</taxon>
        <taxon>Neoptera</taxon>
        <taxon>Polyneoptera</taxon>
        <taxon>Phasmatodea</taxon>
        <taxon>Timematodea</taxon>
        <taxon>Timematoidea</taxon>
        <taxon>Timematidae</taxon>
        <taxon>Timema</taxon>
    </lineage>
</organism>
<proteinExistence type="predicted"/>
<evidence type="ECO:0000313" key="2">
    <source>
        <dbReference type="EMBL" id="CAD7443628.1"/>
    </source>
</evidence>
<gene>
    <name evidence="2" type="ORF">TBIB3V08_LOCUS6029</name>
</gene>
<accession>A0A7R9EYC9</accession>
<protein>
    <submittedName>
        <fullName evidence="2">Uncharacterized protein</fullName>
    </submittedName>
</protein>
<dbReference type="EMBL" id="OD566240">
    <property type="protein sequence ID" value="CAD7443628.1"/>
    <property type="molecule type" value="Genomic_DNA"/>
</dbReference>
<dbReference type="AlphaFoldDB" id="A0A7R9EYC9"/>
<sequence>MGISRFESRLNLEEVNPHLRGGRVENPPSPVHPTEIRTSISPSSVVWLNTTGTLANYATKAGMRVELVAFAIYHLLTLIPQMVLEISRPNERSQNLRPSGVHRMVESDLAPKQSSYRDVKEDVVNGDSKGIELKAITYKDPEKGDLEKGADINLFEKADFEKAIELTGK</sequence>
<name>A0A7R9EYC9_9NEOP</name>